<evidence type="ECO:0000256" key="1">
    <source>
        <dbReference type="SAM" id="MobiDB-lite"/>
    </source>
</evidence>
<feature type="region of interest" description="Disordered" evidence="1">
    <location>
        <begin position="340"/>
        <end position="367"/>
    </location>
</feature>
<dbReference type="EMBL" id="AHNR02000016">
    <property type="protein sequence ID" value="EKR56227.1"/>
    <property type="molecule type" value="Genomic_DNA"/>
</dbReference>
<dbReference type="RefSeq" id="WP_000832922.1">
    <property type="nucleotide sequence ID" value="NZ_AHNR02000016.1"/>
</dbReference>
<evidence type="ECO:0000313" key="3">
    <source>
        <dbReference type="Proteomes" id="UP000001340"/>
    </source>
</evidence>
<name>A0A0E2DKQ6_LEPIR</name>
<dbReference type="Proteomes" id="UP000001340">
    <property type="component" value="Unassembled WGS sequence"/>
</dbReference>
<gene>
    <name evidence="2" type="ORF">LEP1GSC105_3311</name>
</gene>
<proteinExistence type="predicted"/>
<evidence type="ECO:0000313" key="2">
    <source>
        <dbReference type="EMBL" id="EKR56227.1"/>
    </source>
</evidence>
<comment type="caution">
    <text evidence="2">The sequence shown here is derived from an EMBL/GenBank/DDBJ whole genome shotgun (WGS) entry which is preliminary data.</text>
</comment>
<reference evidence="2 3" key="1">
    <citation type="submission" date="2012-10" db="EMBL/GenBank/DDBJ databases">
        <authorList>
            <person name="Harkins D.M."/>
            <person name="Durkin A.S."/>
            <person name="Brinkac L.M."/>
            <person name="Haft D.H."/>
            <person name="Selengut J.D."/>
            <person name="Sanka R."/>
            <person name="DePew J."/>
            <person name="Purushe J."/>
            <person name="Chanthongthip A."/>
            <person name="Lattana O."/>
            <person name="Phetsouvanh R."/>
            <person name="Newton P.N."/>
            <person name="Vinetz J.M."/>
            <person name="Sutton G.G."/>
            <person name="Nierman W.C."/>
            <person name="Fouts D.E."/>
        </authorList>
    </citation>
    <scope>NUCLEOTIDE SEQUENCE [LARGE SCALE GENOMIC DNA]</scope>
    <source>
        <strain evidence="2 3">UI 12758</strain>
    </source>
</reference>
<accession>A0A0E2DKQ6</accession>
<organism evidence="2 3">
    <name type="scientific">Leptospira interrogans str. UI 12758</name>
    <dbReference type="NCBI Taxonomy" id="1049938"/>
    <lineage>
        <taxon>Bacteria</taxon>
        <taxon>Pseudomonadati</taxon>
        <taxon>Spirochaetota</taxon>
        <taxon>Spirochaetia</taxon>
        <taxon>Leptospirales</taxon>
        <taxon>Leptospiraceae</taxon>
        <taxon>Leptospira</taxon>
    </lineage>
</organism>
<protein>
    <submittedName>
        <fullName evidence="2">PF14238 domain protein</fullName>
    </submittedName>
</protein>
<sequence>MKRWLFLFFALVALVLSFFFLEEKKEERSEVSFWEIDIDEIEYQPPTNFWDGEVSIFYKSSIFLKKRKGISESGNFLTIESKDLETGDTIVFEGGYNSENIFRELSVLKVKGVEPIQGEKISTSLQLNENSPKIYLKSSGKILKTIWIGKKKTGDSTRIVKEGNEILIIQANTIDRFTRGIGEFRQKQLINLKDESVVETIWEEEGKTIRLDNHPFKEKTIKKNFWRRLSGKLITLEQTLGDSWNNQVVGQLVELYPDDPNGAGYAIAKRLTAVPADASLKIRISNGDWITLRYYPKTNINSIDYRPAIRIVNGKFSEPPFYIREDSFLRLKEVVGNLEKAEQKKEPVNQNDQNGLPKNLTPKNDRR</sequence>
<dbReference type="AlphaFoldDB" id="A0A0E2DKQ6"/>